<dbReference type="PROSITE" id="PS00356">
    <property type="entry name" value="HTH_LACI_1"/>
    <property type="match status" value="1"/>
</dbReference>
<feature type="domain" description="HTH lacI-type" evidence="5">
    <location>
        <begin position="3"/>
        <end position="57"/>
    </location>
</feature>
<keyword evidence="7" id="KW-1185">Reference proteome</keyword>
<dbReference type="InterPro" id="IPR046335">
    <property type="entry name" value="LacI/GalR-like_sensor"/>
</dbReference>
<dbReference type="Pfam" id="PF13377">
    <property type="entry name" value="Peripla_BP_3"/>
    <property type="match status" value="1"/>
</dbReference>
<keyword evidence="4" id="KW-0804">Transcription</keyword>
<dbReference type="PANTHER" id="PTHR30146:SF95">
    <property type="entry name" value="RIBOSE OPERON REPRESSOR"/>
    <property type="match status" value="1"/>
</dbReference>
<gene>
    <name evidence="6" type="ORF">J2S15_002818</name>
</gene>
<sequence length="338" mass="37677">MAVSIYDIAKIAGVSAGTVSKILNNKGKYSQETIDNIKKIAEEQGYVVNQTAKSLRTAKTNTIGILVPNVSNDFFSTICMDVQDFFHEHGYTSYLCNTHDDLNLEKEYLHDLVQKKVDGVINVAGILSQQENMLGNIPVVSIDREPFDEQNPTLITNDYYKIVYDVSEHLIKQGCKKIILITLESFNVYRTSENGILTGFQDALKAHDLPYFEPTSIFRLPGQDKSYIESEILISELINNKLEFDGIVATGDRLALGALTALKRNNIDIPGKVKLAGMDNSLYSQLPTPSITSVARNTTQLAKIASECLLKLINKEALDDTKIIVEHNIIERDTTRKS</sequence>
<evidence type="ECO:0000259" key="5">
    <source>
        <dbReference type="PROSITE" id="PS50932"/>
    </source>
</evidence>
<organism evidence="6 7">
    <name type="scientific">Breznakia pachnodae</name>
    <dbReference type="NCBI Taxonomy" id="265178"/>
    <lineage>
        <taxon>Bacteria</taxon>
        <taxon>Bacillati</taxon>
        <taxon>Bacillota</taxon>
        <taxon>Erysipelotrichia</taxon>
        <taxon>Erysipelotrichales</taxon>
        <taxon>Erysipelotrichaceae</taxon>
        <taxon>Breznakia</taxon>
    </lineage>
</organism>
<evidence type="ECO:0000256" key="3">
    <source>
        <dbReference type="ARBA" id="ARBA00023125"/>
    </source>
</evidence>
<evidence type="ECO:0000313" key="7">
    <source>
        <dbReference type="Proteomes" id="UP001230220"/>
    </source>
</evidence>
<dbReference type="Proteomes" id="UP001230220">
    <property type="component" value="Unassembled WGS sequence"/>
</dbReference>
<dbReference type="Gene3D" id="3.40.50.2300">
    <property type="match status" value="2"/>
</dbReference>
<dbReference type="Pfam" id="PF00356">
    <property type="entry name" value="LacI"/>
    <property type="match status" value="1"/>
</dbReference>
<dbReference type="InterPro" id="IPR028082">
    <property type="entry name" value="Peripla_BP_I"/>
</dbReference>
<protein>
    <submittedName>
        <fullName evidence="6">LacI family transcriptional regulator</fullName>
    </submittedName>
</protein>
<evidence type="ECO:0000256" key="1">
    <source>
        <dbReference type="ARBA" id="ARBA00022491"/>
    </source>
</evidence>
<name>A0ABU0E5A0_9FIRM</name>
<proteinExistence type="predicted"/>
<evidence type="ECO:0000313" key="6">
    <source>
        <dbReference type="EMBL" id="MDQ0362065.1"/>
    </source>
</evidence>
<dbReference type="Gene3D" id="1.10.260.40">
    <property type="entry name" value="lambda repressor-like DNA-binding domains"/>
    <property type="match status" value="1"/>
</dbReference>
<comment type="caution">
    <text evidence="6">The sequence shown here is derived from an EMBL/GenBank/DDBJ whole genome shotgun (WGS) entry which is preliminary data.</text>
</comment>
<keyword evidence="2" id="KW-0805">Transcription regulation</keyword>
<dbReference type="EMBL" id="JAUSUR010000005">
    <property type="protein sequence ID" value="MDQ0362065.1"/>
    <property type="molecule type" value="Genomic_DNA"/>
</dbReference>
<dbReference type="RefSeq" id="WP_307409339.1">
    <property type="nucleotide sequence ID" value="NZ_JAUSUR010000005.1"/>
</dbReference>
<dbReference type="SUPFAM" id="SSF47413">
    <property type="entry name" value="lambda repressor-like DNA-binding domains"/>
    <property type="match status" value="1"/>
</dbReference>
<evidence type="ECO:0000256" key="2">
    <source>
        <dbReference type="ARBA" id="ARBA00023015"/>
    </source>
</evidence>
<evidence type="ECO:0000256" key="4">
    <source>
        <dbReference type="ARBA" id="ARBA00023163"/>
    </source>
</evidence>
<dbReference type="InterPro" id="IPR000843">
    <property type="entry name" value="HTH_LacI"/>
</dbReference>
<keyword evidence="3" id="KW-0238">DNA-binding</keyword>
<dbReference type="CDD" id="cd01392">
    <property type="entry name" value="HTH_LacI"/>
    <property type="match status" value="1"/>
</dbReference>
<accession>A0ABU0E5A0</accession>
<dbReference type="SMART" id="SM00354">
    <property type="entry name" value="HTH_LACI"/>
    <property type="match status" value="1"/>
</dbReference>
<reference evidence="6 7" key="1">
    <citation type="submission" date="2023-07" db="EMBL/GenBank/DDBJ databases">
        <title>Genomic Encyclopedia of Type Strains, Phase IV (KMG-IV): sequencing the most valuable type-strain genomes for metagenomic binning, comparative biology and taxonomic classification.</title>
        <authorList>
            <person name="Goeker M."/>
        </authorList>
    </citation>
    <scope>NUCLEOTIDE SEQUENCE [LARGE SCALE GENOMIC DNA]</scope>
    <source>
        <strain evidence="6 7">DSM 16784</strain>
    </source>
</reference>
<dbReference type="PANTHER" id="PTHR30146">
    <property type="entry name" value="LACI-RELATED TRANSCRIPTIONAL REPRESSOR"/>
    <property type="match status" value="1"/>
</dbReference>
<dbReference type="PROSITE" id="PS50932">
    <property type="entry name" value="HTH_LACI_2"/>
    <property type="match status" value="1"/>
</dbReference>
<dbReference type="SUPFAM" id="SSF53822">
    <property type="entry name" value="Periplasmic binding protein-like I"/>
    <property type="match status" value="1"/>
</dbReference>
<dbReference type="InterPro" id="IPR010982">
    <property type="entry name" value="Lambda_DNA-bd_dom_sf"/>
</dbReference>
<keyword evidence="1" id="KW-0678">Repressor</keyword>